<dbReference type="EMBL" id="LUXO01000033">
    <property type="protein sequence ID" value="KZV02370.1"/>
    <property type="molecule type" value="Genomic_DNA"/>
</dbReference>
<evidence type="ECO:0000313" key="5">
    <source>
        <dbReference type="EMBL" id="KZU08609.1"/>
    </source>
</evidence>
<keyword evidence="1" id="KW-0813">Transport</keyword>
<dbReference type="NCBIfam" id="NF008653">
    <property type="entry name" value="PRK11650.1"/>
    <property type="match status" value="1"/>
</dbReference>
<dbReference type="Gene3D" id="3.40.50.300">
    <property type="entry name" value="P-loop containing nucleotide triphosphate hydrolases"/>
    <property type="match status" value="1"/>
</dbReference>
<gene>
    <name evidence="9" type="ORF">JH395_00765</name>
    <name evidence="6" type="ORF">Lp19_1060</name>
    <name evidence="8" type="ORF">LPJSA22_00181</name>
    <name evidence="7" type="ORF">NAB2_2990</name>
    <name evidence="5" type="ORF">Nizo2260_0262</name>
</gene>
<dbReference type="GO" id="GO:0008643">
    <property type="term" value="P:carbohydrate transport"/>
    <property type="evidence" value="ECO:0007669"/>
    <property type="project" value="InterPro"/>
</dbReference>
<reference evidence="8 13" key="2">
    <citation type="submission" date="2016-08" db="EMBL/GenBank/DDBJ databases">
        <title>Genome sequencing of Lactobacillus plantarum JSA22, isolated from fermented soybean paste.</title>
        <authorList>
            <person name="Choi H.S."/>
        </authorList>
    </citation>
    <scope>NUCLEOTIDE SEQUENCE [LARGE SCALE GENOMIC DNA]</scope>
    <source>
        <strain evidence="8 13">JSA22</strain>
    </source>
</reference>
<proteinExistence type="predicted"/>
<dbReference type="OMA" id="EPIGSDN"/>
<dbReference type="Pfam" id="PF00005">
    <property type="entry name" value="ABC_tran"/>
    <property type="match status" value="1"/>
</dbReference>
<dbReference type="EMBL" id="CP066817">
    <property type="protein sequence ID" value="QQM61113.1"/>
    <property type="molecule type" value="Genomic_DNA"/>
</dbReference>
<evidence type="ECO:0000313" key="6">
    <source>
        <dbReference type="EMBL" id="KZU97084.1"/>
    </source>
</evidence>
<reference evidence="10 11" key="1">
    <citation type="submission" date="2016-03" db="EMBL/GenBank/DDBJ databases">
        <title>Comparative genomics of 54 Lactobacillus plantarum strains reveals genomic uncoupling from niche constraints.</title>
        <authorList>
            <person name="Martino M.E."/>
        </authorList>
    </citation>
    <scope>NUCLEOTIDE SEQUENCE [LARGE SCALE GENOMIC DNA]</scope>
    <source>
        <strain evidence="6 11">19.1</strain>
        <strain evidence="7 10">NAB2</strain>
        <strain evidence="5 12">Nizo2260</strain>
    </source>
</reference>
<dbReference type="GeneID" id="77216837"/>
<dbReference type="InterPro" id="IPR040582">
    <property type="entry name" value="OB_MalK-like"/>
</dbReference>
<evidence type="ECO:0000313" key="7">
    <source>
        <dbReference type="EMBL" id="KZV02370.1"/>
    </source>
</evidence>
<evidence type="ECO:0000313" key="14">
    <source>
        <dbReference type="Proteomes" id="UP000595466"/>
    </source>
</evidence>
<dbReference type="PANTHER" id="PTHR43875">
    <property type="entry name" value="MALTODEXTRIN IMPORT ATP-BINDING PROTEIN MSMX"/>
    <property type="match status" value="1"/>
</dbReference>
<dbReference type="PROSITE" id="PS50893">
    <property type="entry name" value="ABC_TRANSPORTER_2"/>
    <property type="match status" value="1"/>
</dbReference>
<dbReference type="InterPro" id="IPR027417">
    <property type="entry name" value="P-loop_NTPase"/>
</dbReference>
<dbReference type="Proteomes" id="UP000076882">
    <property type="component" value="Unassembled WGS sequence"/>
</dbReference>
<keyword evidence="2" id="KW-0547">Nucleotide-binding</keyword>
<dbReference type="CDD" id="cd03301">
    <property type="entry name" value="ABC_MalK_N"/>
    <property type="match status" value="1"/>
</dbReference>
<dbReference type="SUPFAM" id="SSF50331">
    <property type="entry name" value="MOP-like"/>
    <property type="match status" value="1"/>
</dbReference>
<evidence type="ECO:0000313" key="11">
    <source>
        <dbReference type="Proteomes" id="UP000076882"/>
    </source>
</evidence>
<dbReference type="InterPro" id="IPR015855">
    <property type="entry name" value="ABC_transpr_MalK-like"/>
</dbReference>
<dbReference type="InterPro" id="IPR003593">
    <property type="entry name" value="AAA+_ATPase"/>
</dbReference>
<sequence length="368" mass="41304">MVEMNLDHIYKKYEGNDKYSVTDMNLDIKDGEFIFFIGPSGCGKSTTLRMIAGLEDITKGDFKMNGQVMNDVEPKNRDIAMVFQTYALYPNMSVFDNMAFGLKIRKTYSNTEIKKRVDNAAEQLGLTDYLQRKPANLSGGQRQRVALGRAIVRDAGTFLLDEPLSNLDAKLRVDMRTTIAQMHQRLKTNMIYVTHDQIEAMTMADRIVIMNDGKIMQVGTPHELYNEPVNQFVAGFMGSPSMNFFNATLHDGRVTDGEGLDVAVPEGQLKVLKAQGYDQKKMIVGIRPEDIHAEQIALEAMSDSIVKTKVVVSEFLGAESMLYCTAGKSKFTAQVDARDYHNPGENVEVAFEMSKAHFFDSETKDVIR</sequence>
<dbReference type="Pfam" id="PF17912">
    <property type="entry name" value="OB_MalK"/>
    <property type="match status" value="1"/>
</dbReference>
<dbReference type="SMART" id="SM00382">
    <property type="entry name" value="AAA"/>
    <property type="match status" value="1"/>
</dbReference>
<evidence type="ECO:0000313" key="8">
    <source>
        <dbReference type="EMBL" id="ODO60248.1"/>
    </source>
</evidence>
<dbReference type="EMBL" id="LUWI01000005">
    <property type="protein sequence ID" value="KZU08609.1"/>
    <property type="molecule type" value="Genomic_DNA"/>
</dbReference>
<dbReference type="RefSeq" id="WP_003641775.1">
    <property type="nucleotide sequence ID" value="NZ_AP018405.1"/>
</dbReference>
<dbReference type="AlphaFoldDB" id="A0A0G9FF05"/>
<dbReference type="GO" id="GO:0140359">
    <property type="term" value="F:ABC-type transporter activity"/>
    <property type="evidence" value="ECO:0007669"/>
    <property type="project" value="InterPro"/>
</dbReference>
<dbReference type="Gene3D" id="2.40.50.100">
    <property type="match status" value="1"/>
</dbReference>
<dbReference type="InterPro" id="IPR012340">
    <property type="entry name" value="NA-bd_OB-fold"/>
</dbReference>
<dbReference type="Proteomes" id="UP000595466">
    <property type="component" value="Chromosome"/>
</dbReference>
<evidence type="ECO:0000256" key="2">
    <source>
        <dbReference type="ARBA" id="ARBA00022741"/>
    </source>
</evidence>
<dbReference type="SUPFAM" id="SSF52540">
    <property type="entry name" value="P-loop containing nucleoside triphosphate hydrolases"/>
    <property type="match status" value="1"/>
</dbReference>
<dbReference type="PROSITE" id="PS00211">
    <property type="entry name" value="ABC_TRANSPORTER_1"/>
    <property type="match status" value="1"/>
</dbReference>
<dbReference type="Gene3D" id="2.40.50.140">
    <property type="entry name" value="Nucleic acid-binding proteins"/>
    <property type="match status" value="1"/>
</dbReference>
<dbReference type="Proteomes" id="UP000094892">
    <property type="component" value="Unassembled WGS sequence"/>
</dbReference>
<dbReference type="GO" id="GO:0055052">
    <property type="term" value="C:ATP-binding cassette (ABC) transporter complex, substrate-binding subunit-containing"/>
    <property type="evidence" value="ECO:0007669"/>
    <property type="project" value="TreeGrafter"/>
</dbReference>
<name>A0A0G9FF05_LACPN</name>
<evidence type="ECO:0000313" key="13">
    <source>
        <dbReference type="Proteomes" id="UP000094892"/>
    </source>
</evidence>
<organism evidence="8 13">
    <name type="scientific">Lactiplantibacillus plantarum</name>
    <name type="common">Lactobacillus plantarum</name>
    <dbReference type="NCBI Taxonomy" id="1590"/>
    <lineage>
        <taxon>Bacteria</taxon>
        <taxon>Bacillati</taxon>
        <taxon>Bacillota</taxon>
        <taxon>Bacilli</taxon>
        <taxon>Lactobacillales</taxon>
        <taxon>Lactobacillaceae</taxon>
        <taxon>Lactiplantibacillus</taxon>
    </lineage>
</organism>
<dbReference type="Proteomes" id="UP000076989">
    <property type="component" value="Unassembled WGS sequence"/>
</dbReference>
<dbReference type="EMBL" id="MCOL01000001">
    <property type="protein sequence ID" value="ODO60248.1"/>
    <property type="molecule type" value="Genomic_DNA"/>
</dbReference>
<dbReference type="InterPro" id="IPR003439">
    <property type="entry name" value="ABC_transporter-like_ATP-bd"/>
</dbReference>
<evidence type="ECO:0000313" key="9">
    <source>
        <dbReference type="EMBL" id="QQM61113.1"/>
    </source>
</evidence>
<evidence type="ECO:0000256" key="3">
    <source>
        <dbReference type="ARBA" id="ARBA00022840"/>
    </source>
</evidence>
<dbReference type="GO" id="GO:0005524">
    <property type="term" value="F:ATP binding"/>
    <property type="evidence" value="ECO:0007669"/>
    <property type="project" value="UniProtKB-KW"/>
</dbReference>
<dbReference type="InterPro" id="IPR047641">
    <property type="entry name" value="ABC_transpr_MalK/UgpC-like"/>
</dbReference>
<dbReference type="GO" id="GO:0016887">
    <property type="term" value="F:ATP hydrolysis activity"/>
    <property type="evidence" value="ECO:0007669"/>
    <property type="project" value="InterPro"/>
</dbReference>
<dbReference type="Proteomes" id="UP000076872">
    <property type="component" value="Unassembled WGS sequence"/>
</dbReference>
<protein>
    <submittedName>
        <fullName evidence="9">ABC transporter ATP-binding protein</fullName>
    </submittedName>
    <submittedName>
        <fullName evidence="5">Maltose/maltodextrin transport ATP-bindingprotein MalK</fullName>
    </submittedName>
    <submittedName>
        <fullName evidence="8">Multiple sugar-binding transport ATP-binding protein MsmK</fullName>
    </submittedName>
</protein>
<keyword evidence="3 8" id="KW-0067">ATP-binding</keyword>
<evidence type="ECO:0000259" key="4">
    <source>
        <dbReference type="PROSITE" id="PS50893"/>
    </source>
</evidence>
<dbReference type="FunFam" id="3.40.50.300:FF:000042">
    <property type="entry name" value="Maltose/maltodextrin ABC transporter, ATP-binding protein"/>
    <property type="match status" value="1"/>
</dbReference>
<dbReference type="InterPro" id="IPR017871">
    <property type="entry name" value="ABC_transporter-like_CS"/>
</dbReference>
<feature type="domain" description="ABC transporter" evidence="4">
    <location>
        <begin position="4"/>
        <end position="237"/>
    </location>
</feature>
<dbReference type="InterPro" id="IPR008995">
    <property type="entry name" value="Mo/tungstate-bd_C_term_dom"/>
</dbReference>
<evidence type="ECO:0000313" key="10">
    <source>
        <dbReference type="Proteomes" id="UP000076872"/>
    </source>
</evidence>
<dbReference type="PATRIC" id="fig|1590.142.peg.175"/>
<dbReference type="PANTHER" id="PTHR43875:SF1">
    <property type="entry name" value="OSMOPROTECTIVE COMPOUNDS UPTAKE ATP-BINDING PROTEIN GGTA"/>
    <property type="match status" value="1"/>
</dbReference>
<reference evidence="9 14" key="3">
    <citation type="submission" date="2020-12" db="EMBL/GenBank/DDBJ databases">
        <title>Whole genome sequencing of Lactobacillus plantarum PC518.</title>
        <authorList>
            <person name="Guo Q."/>
        </authorList>
    </citation>
    <scope>NUCLEOTIDE SEQUENCE [LARGE SCALE GENOMIC DNA]</scope>
    <source>
        <strain evidence="9 14">PC518</strain>
    </source>
</reference>
<evidence type="ECO:0000256" key="1">
    <source>
        <dbReference type="ARBA" id="ARBA00022448"/>
    </source>
</evidence>
<dbReference type="EMBL" id="LUXM01000018">
    <property type="protein sequence ID" value="KZU97084.1"/>
    <property type="molecule type" value="Genomic_DNA"/>
</dbReference>
<dbReference type="KEGG" id="lpb:SH83_00765"/>
<evidence type="ECO:0000313" key="12">
    <source>
        <dbReference type="Proteomes" id="UP000076989"/>
    </source>
</evidence>
<accession>A0A0G9FF05</accession>